<proteinExistence type="predicted"/>
<dbReference type="Gene3D" id="3.30.40.10">
    <property type="entry name" value="Zinc/RING finger domain, C3HC4 (zinc finger)"/>
    <property type="match status" value="1"/>
</dbReference>
<name>A0A8D0E9S1_SALMN</name>
<evidence type="ECO:0000256" key="2">
    <source>
        <dbReference type="ARBA" id="ARBA00022771"/>
    </source>
</evidence>
<evidence type="ECO:0000256" key="4">
    <source>
        <dbReference type="PROSITE-ProRule" id="PRU00175"/>
    </source>
</evidence>
<keyword evidence="2 4" id="KW-0863">Zinc-finger</keyword>
<organism evidence="7 8">
    <name type="scientific">Salvator merianae</name>
    <name type="common">Argentine black and white tegu</name>
    <name type="synonym">Tupinambis merianae</name>
    <dbReference type="NCBI Taxonomy" id="96440"/>
    <lineage>
        <taxon>Eukaryota</taxon>
        <taxon>Metazoa</taxon>
        <taxon>Chordata</taxon>
        <taxon>Craniata</taxon>
        <taxon>Vertebrata</taxon>
        <taxon>Euteleostomi</taxon>
        <taxon>Lepidosauria</taxon>
        <taxon>Squamata</taxon>
        <taxon>Bifurcata</taxon>
        <taxon>Unidentata</taxon>
        <taxon>Episquamata</taxon>
        <taxon>Laterata</taxon>
        <taxon>Teiioidea</taxon>
        <taxon>Teiidae</taxon>
        <taxon>Salvator</taxon>
    </lineage>
</organism>
<dbReference type="InterPro" id="IPR001841">
    <property type="entry name" value="Znf_RING"/>
</dbReference>
<evidence type="ECO:0000259" key="6">
    <source>
        <dbReference type="PROSITE" id="PS50089"/>
    </source>
</evidence>
<evidence type="ECO:0000256" key="5">
    <source>
        <dbReference type="SAM" id="MobiDB-lite"/>
    </source>
</evidence>
<sequence>MSPLGCVCVCGGGSERECQPAMGTKADWSWTGHFPPHFCFSPEVLPGPFRRSNIAPASLPCTRFSPPQVLLECPVCLLEFEEDQVVWKMPCQHLFQRDCILPRLGKTSLCPFAAMTCPLMMSTTKHTRRTNCCDHSSKMVRSDIQAPADCRSGQVQADRNSSLMERERQDEGEG</sequence>
<feature type="region of interest" description="Disordered" evidence="5">
    <location>
        <begin position="149"/>
        <end position="174"/>
    </location>
</feature>
<accession>A0A8D0E9S1</accession>
<feature type="compositionally biased region" description="Polar residues" evidence="5">
    <location>
        <begin position="153"/>
        <end position="163"/>
    </location>
</feature>
<evidence type="ECO:0000313" key="7">
    <source>
        <dbReference type="Ensembl" id="ENSSMRP00000028850.1"/>
    </source>
</evidence>
<dbReference type="Ensembl" id="ENSSMRT00000033652.1">
    <property type="protein sequence ID" value="ENSSMRP00000028850.1"/>
    <property type="gene ID" value="ENSSMRG00000022199.1"/>
</dbReference>
<evidence type="ECO:0000256" key="1">
    <source>
        <dbReference type="ARBA" id="ARBA00022723"/>
    </source>
</evidence>
<dbReference type="SUPFAM" id="SSF57850">
    <property type="entry name" value="RING/U-box"/>
    <property type="match status" value="1"/>
</dbReference>
<keyword evidence="8" id="KW-1185">Reference proteome</keyword>
<feature type="compositionally biased region" description="Basic and acidic residues" evidence="5">
    <location>
        <begin position="164"/>
        <end position="174"/>
    </location>
</feature>
<evidence type="ECO:0000256" key="3">
    <source>
        <dbReference type="ARBA" id="ARBA00022833"/>
    </source>
</evidence>
<keyword evidence="3" id="KW-0862">Zinc</keyword>
<keyword evidence="1" id="KW-0479">Metal-binding</keyword>
<dbReference type="AlphaFoldDB" id="A0A8D0E9S1"/>
<protein>
    <recommendedName>
        <fullName evidence="6">RING-type domain-containing protein</fullName>
    </recommendedName>
</protein>
<dbReference type="Pfam" id="PF13639">
    <property type="entry name" value="zf-RING_2"/>
    <property type="match status" value="1"/>
</dbReference>
<dbReference type="GO" id="GO:0008270">
    <property type="term" value="F:zinc ion binding"/>
    <property type="evidence" value="ECO:0007669"/>
    <property type="project" value="UniProtKB-KW"/>
</dbReference>
<dbReference type="PROSITE" id="PS50089">
    <property type="entry name" value="ZF_RING_2"/>
    <property type="match status" value="1"/>
</dbReference>
<reference evidence="7" key="1">
    <citation type="submission" date="2025-08" db="UniProtKB">
        <authorList>
            <consortium name="Ensembl"/>
        </authorList>
    </citation>
    <scope>IDENTIFICATION</scope>
</reference>
<reference evidence="7" key="2">
    <citation type="submission" date="2025-09" db="UniProtKB">
        <authorList>
            <consortium name="Ensembl"/>
        </authorList>
    </citation>
    <scope>IDENTIFICATION</scope>
</reference>
<dbReference type="InterPro" id="IPR013083">
    <property type="entry name" value="Znf_RING/FYVE/PHD"/>
</dbReference>
<feature type="domain" description="RING-type" evidence="6">
    <location>
        <begin position="73"/>
        <end position="111"/>
    </location>
</feature>
<evidence type="ECO:0000313" key="8">
    <source>
        <dbReference type="Proteomes" id="UP000694421"/>
    </source>
</evidence>
<dbReference type="Proteomes" id="UP000694421">
    <property type="component" value="Unplaced"/>
</dbReference>